<keyword evidence="3" id="KW-1185">Reference proteome</keyword>
<dbReference type="Gene3D" id="3.40.30.110">
    <property type="match status" value="1"/>
</dbReference>
<organism evidence="2 3">
    <name type="scientific">Marasmius tenuissimus</name>
    <dbReference type="NCBI Taxonomy" id="585030"/>
    <lineage>
        <taxon>Eukaryota</taxon>
        <taxon>Fungi</taxon>
        <taxon>Dikarya</taxon>
        <taxon>Basidiomycota</taxon>
        <taxon>Agaricomycotina</taxon>
        <taxon>Agaricomycetes</taxon>
        <taxon>Agaricomycetidae</taxon>
        <taxon>Agaricales</taxon>
        <taxon>Marasmiineae</taxon>
        <taxon>Marasmiaceae</taxon>
        <taxon>Marasmius</taxon>
    </lineage>
</organism>
<evidence type="ECO:0000313" key="3">
    <source>
        <dbReference type="Proteomes" id="UP001437256"/>
    </source>
</evidence>
<dbReference type="InterPro" id="IPR058268">
    <property type="entry name" value="DUF7962"/>
</dbReference>
<name>A0ABR3AAK9_9AGAR</name>
<dbReference type="InterPro" id="IPR036282">
    <property type="entry name" value="Glutathione-S-Trfase_C_sf"/>
</dbReference>
<gene>
    <name evidence="2" type="ORF">AAF712_002379</name>
</gene>
<proteinExistence type="predicted"/>
<dbReference type="EMBL" id="JBBXMP010000006">
    <property type="protein sequence ID" value="KAL0070540.1"/>
    <property type="molecule type" value="Genomic_DNA"/>
</dbReference>
<evidence type="ECO:0000259" key="1">
    <source>
        <dbReference type="Pfam" id="PF25907"/>
    </source>
</evidence>
<reference evidence="2 3" key="1">
    <citation type="submission" date="2024-05" db="EMBL/GenBank/DDBJ databases">
        <title>A draft genome resource for the thread blight pathogen Marasmius tenuissimus strain MS-2.</title>
        <authorList>
            <person name="Yulfo-Soto G.E."/>
            <person name="Baruah I.K."/>
            <person name="Amoako-Attah I."/>
            <person name="Bukari Y."/>
            <person name="Meinhardt L.W."/>
            <person name="Bailey B.A."/>
            <person name="Cohen S.P."/>
        </authorList>
    </citation>
    <scope>NUCLEOTIDE SEQUENCE [LARGE SCALE GENOMIC DNA]</scope>
    <source>
        <strain evidence="2 3">MS-2</strain>
    </source>
</reference>
<comment type="caution">
    <text evidence="2">The sequence shown here is derived from an EMBL/GenBank/DDBJ whole genome shotgun (WGS) entry which is preliminary data.</text>
</comment>
<sequence>MTSTAIAGPYFSSAYPTSADIPYLRLHLSSLIVPTLERRFPSSEGGRDTVFSPSKHGGGPNTSLLKAFARHYGDTVLLRLAVGLISWDNANPEALKDRSKVKSLVSLLFGAPIDPQEWAEHRPKVLSELTSHIALIENQLADGREWLLDTVSPGLADLSVHYIYSWVMLNSMGFFNSEVVNSLFERSRFPKTIKWLEHFNEFTDNLKKDSATPTVIDGKEAAQQIAEASHEPNDVVGFDETHANWLGLKRGATVHIRPEDYGKEWPHTGKLIGLNHEEFCVESQGSSGTFRVHFPRIGFTIEAV</sequence>
<dbReference type="Proteomes" id="UP001437256">
    <property type="component" value="Unassembled WGS sequence"/>
</dbReference>
<feature type="domain" description="DUF7962" evidence="1">
    <location>
        <begin position="109"/>
        <end position="204"/>
    </location>
</feature>
<dbReference type="SUPFAM" id="SSF47616">
    <property type="entry name" value="GST C-terminal domain-like"/>
    <property type="match status" value="1"/>
</dbReference>
<dbReference type="Pfam" id="PF25907">
    <property type="entry name" value="DUF7962"/>
    <property type="match status" value="1"/>
</dbReference>
<accession>A0ABR3AAK9</accession>
<evidence type="ECO:0000313" key="2">
    <source>
        <dbReference type="EMBL" id="KAL0070540.1"/>
    </source>
</evidence>
<protein>
    <recommendedName>
        <fullName evidence="1">DUF7962 domain-containing protein</fullName>
    </recommendedName>
</protein>